<dbReference type="EC" id="1.4.3.3" evidence="6"/>
<dbReference type="SUPFAM" id="SSF54373">
    <property type="entry name" value="FAD-linked reductases, C-terminal domain"/>
    <property type="match status" value="1"/>
</dbReference>
<organism evidence="10 11">
    <name type="scientific">Chryseobacterium kwangjuense</name>
    <dbReference type="NCBI Taxonomy" id="267125"/>
    <lineage>
        <taxon>Bacteria</taxon>
        <taxon>Pseudomonadati</taxon>
        <taxon>Bacteroidota</taxon>
        <taxon>Flavobacteriia</taxon>
        <taxon>Flavobacteriales</taxon>
        <taxon>Weeksellaceae</taxon>
        <taxon>Chryseobacterium group</taxon>
        <taxon>Chryseobacterium</taxon>
    </lineage>
</organism>
<evidence type="ECO:0000256" key="7">
    <source>
        <dbReference type="ARBA" id="ARBA00039751"/>
    </source>
</evidence>
<reference evidence="11" key="1">
    <citation type="submission" date="2015-12" db="EMBL/GenBank/DDBJ databases">
        <title>Genome sequence of a biocontrol rhizobacterium Chryseobacterium kwangjuense strain KJ1R5 isolated from pepper (Capsicum annuum L.).</title>
        <authorList>
            <person name="Jeong J.-J."/>
            <person name="Park H."/>
            <person name="Mannaa M."/>
            <person name="Sang M.K."/>
            <person name="Choi I.-G."/>
            <person name="Kim K.D."/>
        </authorList>
    </citation>
    <scope>NUCLEOTIDE SEQUENCE [LARGE SCALE GENOMIC DNA]</scope>
    <source>
        <strain evidence="11">KJ1R5</strain>
    </source>
</reference>
<dbReference type="Gene3D" id="3.30.9.10">
    <property type="entry name" value="D-Amino Acid Oxidase, subunit A, domain 2"/>
    <property type="match status" value="1"/>
</dbReference>
<dbReference type="Gene3D" id="3.40.50.720">
    <property type="entry name" value="NAD(P)-binding Rossmann-like Domain"/>
    <property type="match status" value="1"/>
</dbReference>
<dbReference type="Proteomes" id="UP000070513">
    <property type="component" value="Unassembled WGS sequence"/>
</dbReference>
<dbReference type="Pfam" id="PF01266">
    <property type="entry name" value="DAO"/>
    <property type="match status" value="1"/>
</dbReference>
<dbReference type="InterPro" id="IPR023209">
    <property type="entry name" value="DAO"/>
</dbReference>
<evidence type="ECO:0000313" key="10">
    <source>
        <dbReference type="EMBL" id="KXH84318.1"/>
    </source>
</evidence>
<protein>
    <recommendedName>
        <fullName evidence="7">D-amino-acid oxidase</fullName>
        <ecNumber evidence="6">1.4.3.3</ecNumber>
    </recommendedName>
</protein>
<dbReference type="PANTHER" id="PTHR11530:SF11">
    <property type="entry name" value="D-ASPARTATE OXIDASE"/>
    <property type="match status" value="1"/>
</dbReference>
<gene>
    <name evidence="10" type="ORF">AU378_00740</name>
</gene>
<sequence length="323" mass="36184">MKKITVAGCGIVGLTSALALQENGWSVRIIARERFDHTLSEKVGAIWFPFAIEPVEEAARWGSLSYQRYIQEQFPGNGVSFIPFTIVYGTSDDTSWAQKLPKEAIRAARMEELPYGAEKAYVAIVPLAEPPLYLPHLFDRFIANGGQFEQKEITTLQQLSELDTVVVNCTGLGAKTICMDDELVPMRGQILRVKTLDIQSFVNSTENGALSYMIRRNTDCIIGGTDYLNDWNMNVEKSDTELILSRFQKAELSQKNPEIIEEIVGLRPKRTKVRFSFDPHYSNVFHNYGHGGSGFTVAWGCALELAEIITKNNAHDSFLPPNI</sequence>
<evidence type="ECO:0000256" key="6">
    <source>
        <dbReference type="ARBA" id="ARBA00039101"/>
    </source>
</evidence>
<dbReference type="PANTHER" id="PTHR11530">
    <property type="entry name" value="D-AMINO ACID OXIDASE"/>
    <property type="match status" value="1"/>
</dbReference>
<dbReference type="GO" id="GO:0019478">
    <property type="term" value="P:D-amino acid catabolic process"/>
    <property type="evidence" value="ECO:0007669"/>
    <property type="project" value="TreeGrafter"/>
</dbReference>
<dbReference type="GO" id="GO:0071949">
    <property type="term" value="F:FAD binding"/>
    <property type="evidence" value="ECO:0007669"/>
    <property type="project" value="InterPro"/>
</dbReference>
<comment type="caution">
    <text evidence="10">The sequence shown here is derived from an EMBL/GenBank/DDBJ whole genome shotgun (WGS) entry which is preliminary data.</text>
</comment>
<dbReference type="EMBL" id="LPUR01000001">
    <property type="protein sequence ID" value="KXH84318.1"/>
    <property type="molecule type" value="Genomic_DNA"/>
</dbReference>
<name>A0A135WHC0_9FLAO</name>
<proteinExistence type="inferred from homology"/>
<feature type="domain" description="FAD dependent oxidoreductase" evidence="9">
    <location>
        <begin position="4"/>
        <end position="307"/>
    </location>
</feature>
<evidence type="ECO:0000259" key="9">
    <source>
        <dbReference type="Pfam" id="PF01266"/>
    </source>
</evidence>
<evidence type="ECO:0000256" key="1">
    <source>
        <dbReference type="ARBA" id="ARBA00001974"/>
    </source>
</evidence>
<comment type="catalytic activity">
    <reaction evidence="8">
        <text>a D-alpha-amino acid + O2 + H2O = a 2-oxocarboxylate + H2O2 + NH4(+)</text>
        <dbReference type="Rhea" id="RHEA:21816"/>
        <dbReference type="ChEBI" id="CHEBI:15377"/>
        <dbReference type="ChEBI" id="CHEBI:15379"/>
        <dbReference type="ChEBI" id="CHEBI:16240"/>
        <dbReference type="ChEBI" id="CHEBI:28938"/>
        <dbReference type="ChEBI" id="CHEBI:35179"/>
        <dbReference type="ChEBI" id="CHEBI:59871"/>
        <dbReference type="EC" id="1.4.3.3"/>
    </reaction>
    <physiologicalReaction direction="left-to-right" evidence="8">
        <dbReference type="Rhea" id="RHEA:21817"/>
    </physiologicalReaction>
</comment>
<keyword evidence="5" id="KW-0560">Oxidoreductase</keyword>
<evidence type="ECO:0000256" key="2">
    <source>
        <dbReference type="ARBA" id="ARBA00006730"/>
    </source>
</evidence>
<evidence type="ECO:0000256" key="4">
    <source>
        <dbReference type="ARBA" id="ARBA00022827"/>
    </source>
</evidence>
<evidence type="ECO:0000256" key="8">
    <source>
        <dbReference type="ARBA" id="ARBA00049547"/>
    </source>
</evidence>
<comment type="cofactor">
    <cofactor evidence="1">
        <name>FAD</name>
        <dbReference type="ChEBI" id="CHEBI:57692"/>
    </cofactor>
</comment>
<dbReference type="GO" id="GO:0005737">
    <property type="term" value="C:cytoplasm"/>
    <property type="evidence" value="ECO:0007669"/>
    <property type="project" value="TreeGrafter"/>
</dbReference>
<dbReference type="InterPro" id="IPR006076">
    <property type="entry name" value="FAD-dep_OxRdtase"/>
</dbReference>
<reference evidence="10 11" key="2">
    <citation type="journal article" date="2016" name="Genome Announc.">
        <title>Draft Genome Sequence of a Biocontrol Rhizobacterium, Chryseobacterium kwangjuense Strain KJ1R5, Isolated from Pepper (Capsicum annuum).</title>
        <authorList>
            <person name="Jeong J.J."/>
            <person name="Park H."/>
            <person name="Park B.H."/>
            <person name="Mannaa M."/>
            <person name="Sang M.K."/>
            <person name="Choi I.G."/>
            <person name="Kim K.D."/>
        </authorList>
    </citation>
    <scope>NUCLEOTIDE SEQUENCE [LARGE SCALE GENOMIC DNA]</scope>
    <source>
        <strain evidence="10 11">KJ1R5</strain>
    </source>
</reference>
<keyword evidence="4" id="KW-0274">FAD</keyword>
<comment type="similarity">
    <text evidence="2">Belongs to the DAMOX/DASOX family.</text>
</comment>
<dbReference type="SUPFAM" id="SSF51971">
    <property type="entry name" value="Nucleotide-binding domain"/>
    <property type="match status" value="1"/>
</dbReference>
<evidence type="ECO:0000256" key="3">
    <source>
        <dbReference type="ARBA" id="ARBA00022630"/>
    </source>
</evidence>
<accession>A0A135WHC0</accession>
<keyword evidence="3" id="KW-0285">Flavoprotein</keyword>
<dbReference type="GO" id="GO:0003884">
    <property type="term" value="F:D-amino-acid oxidase activity"/>
    <property type="evidence" value="ECO:0007669"/>
    <property type="project" value="UniProtKB-EC"/>
</dbReference>
<evidence type="ECO:0000256" key="5">
    <source>
        <dbReference type="ARBA" id="ARBA00023002"/>
    </source>
</evidence>
<dbReference type="RefSeq" id="WP_062646950.1">
    <property type="nucleotide sequence ID" value="NZ_LPUR01000001.1"/>
</dbReference>
<dbReference type="OrthoDB" id="246701at2"/>
<evidence type="ECO:0000313" key="11">
    <source>
        <dbReference type="Proteomes" id="UP000070513"/>
    </source>
</evidence>
<dbReference type="AlphaFoldDB" id="A0A135WHC0"/>